<keyword evidence="11 12" id="KW-0275">Fatty acid biosynthesis</keyword>
<dbReference type="OrthoDB" id="10260134at2759"/>
<dbReference type="GO" id="GO:0004768">
    <property type="term" value="F:stearoyl-CoA 9-desaturase activity"/>
    <property type="evidence" value="ECO:0007669"/>
    <property type="project" value="TreeGrafter"/>
</dbReference>
<dbReference type="PANTHER" id="PTHR11351">
    <property type="entry name" value="ACYL-COA DESATURASE"/>
    <property type="match status" value="1"/>
</dbReference>
<dbReference type="EMBL" id="CADEBC010000484">
    <property type="protein sequence ID" value="CAB3235004.1"/>
    <property type="molecule type" value="Genomic_DNA"/>
</dbReference>
<comment type="caution">
    <text evidence="15">The sequence shown here is derived from an EMBL/GenBank/DDBJ whole genome shotgun (WGS) entry which is preliminary data.</text>
</comment>
<accession>A0A8S0ZLT1</accession>
<feature type="transmembrane region" description="Helical" evidence="13">
    <location>
        <begin position="120"/>
        <end position="140"/>
    </location>
</feature>
<dbReference type="CDD" id="cd03505">
    <property type="entry name" value="Delta9-FADS-like"/>
    <property type="match status" value="1"/>
</dbReference>
<comment type="similarity">
    <text evidence="2 12">Belongs to the fatty acid desaturase type 1 family.</text>
</comment>
<keyword evidence="4 12" id="KW-0812">Transmembrane</keyword>
<evidence type="ECO:0000313" key="15">
    <source>
        <dbReference type="EMBL" id="CAB3235004.1"/>
    </source>
</evidence>
<name>A0A8S0ZLT1_ARCPL</name>
<evidence type="ECO:0000313" key="16">
    <source>
        <dbReference type="Proteomes" id="UP000494106"/>
    </source>
</evidence>
<dbReference type="Proteomes" id="UP000494106">
    <property type="component" value="Unassembled WGS sequence"/>
</dbReference>
<feature type="domain" description="Fatty acid desaturase" evidence="14">
    <location>
        <begin position="7"/>
        <end position="236"/>
    </location>
</feature>
<dbReference type="GO" id="GO:0005789">
    <property type="term" value="C:endoplasmic reticulum membrane"/>
    <property type="evidence" value="ECO:0007669"/>
    <property type="project" value="TreeGrafter"/>
</dbReference>
<evidence type="ECO:0000256" key="11">
    <source>
        <dbReference type="ARBA" id="ARBA00023160"/>
    </source>
</evidence>
<comment type="domain">
    <text evidence="12">The histidine box domains are involved in binding the catalytic metal ions.</text>
</comment>
<evidence type="ECO:0000256" key="13">
    <source>
        <dbReference type="SAM" id="Phobius"/>
    </source>
</evidence>
<comment type="subcellular location">
    <subcellularLocation>
        <location evidence="1">Membrane</location>
        <topology evidence="1">Multi-pass membrane protein</topology>
    </subcellularLocation>
</comment>
<keyword evidence="9" id="KW-0443">Lipid metabolism</keyword>
<keyword evidence="5" id="KW-0276">Fatty acid metabolism</keyword>
<dbReference type="GO" id="GO:0005506">
    <property type="term" value="F:iron ion binding"/>
    <property type="evidence" value="ECO:0007669"/>
    <property type="project" value="TreeGrafter"/>
</dbReference>
<reference evidence="15 16" key="1">
    <citation type="submission" date="2020-04" db="EMBL/GenBank/DDBJ databases">
        <authorList>
            <person name="Wallbank WR R."/>
            <person name="Pardo Diaz C."/>
            <person name="Kozak K."/>
            <person name="Martin S."/>
            <person name="Jiggins C."/>
            <person name="Moest M."/>
            <person name="Warren A I."/>
            <person name="Byers J.R.P. K."/>
            <person name="Montejo-Kovacevich G."/>
            <person name="Yen C E."/>
        </authorList>
    </citation>
    <scope>NUCLEOTIDE SEQUENCE [LARGE SCALE GENOMIC DNA]</scope>
</reference>
<evidence type="ECO:0000256" key="4">
    <source>
        <dbReference type="ARBA" id="ARBA00022692"/>
    </source>
</evidence>
<organism evidence="15 16">
    <name type="scientific">Arctia plantaginis</name>
    <name type="common">Wood tiger moth</name>
    <name type="synonym">Phalaena plantaginis</name>
    <dbReference type="NCBI Taxonomy" id="874455"/>
    <lineage>
        <taxon>Eukaryota</taxon>
        <taxon>Metazoa</taxon>
        <taxon>Ecdysozoa</taxon>
        <taxon>Arthropoda</taxon>
        <taxon>Hexapoda</taxon>
        <taxon>Insecta</taxon>
        <taxon>Pterygota</taxon>
        <taxon>Neoptera</taxon>
        <taxon>Endopterygota</taxon>
        <taxon>Lepidoptera</taxon>
        <taxon>Glossata</taxon>
        <taxon>Ditrysia</taxon>
        <taxon>Noctuoidea</taxon>
        <taxon>Erebidae</taxon>
        <taxon>Arctiinae</taxon>
        <taxon>Arctia</taxon>
    </lineage>
</organism>
<evidence type="ECO:0000256" key="3">
    <source>
        <dbReference type="ARBA" id="ARBA00022516"/>
    </source>
</evidence>
<dbReference type="PRINTS" id="PR00075">
    <property type="entry name" value="FACDDSATRASE"/>
</dbReference>
<keyword evidence="7 12" id="KW-0560">Oxidoreductase</keyword>
<evidence type="ECO:0000259" key="14">
    <source>
        <dbReference type="Pfam" id="PF00487"/>
    </source>
</evidence>
<evidence type="ECO:0000256" key="5">
    <source>
        <dbReference type="ARBA" id="ARBA00022832"/>
    </source>
</evidence>
<evidence type="ECO:0000256" key="7">
    <source>
        <dbReference type="ARBA" id="ARBA00023002"/>
    </source>
</evidence>
<feature type="transmembrane region" description="Helical" evidence="13">
    <location>
        <begin position="147"/>
        <end position="164"/>
    </location>
</feature>
<gene>
    <name evidence="15" type="ORF">APLA_LOCUS5840</name>
</gene>
<evidence type="ECO:0000256" key="1">
    <source>
        <dbReference type="ARBA" id="ARBA00004141"/>
    </source>
</evidence>
<evidence type="ECO:0000256" key="2">
    <source>
        <dbReference type="ARBA" id="ARBA00009295"/>
    </source>
</evidence>
<feature type="transmembrane region" description="Helical" evidence="13">
    <location>
        <begin position="6"/>
        <end position="26"/>
    </location>
</feature>
<evidence type="ECO:0000256" key="8">
    <source>
        <dbReference type="ARBA" id="ARBA00023004"/>
    </source>
</evidence>
<comment type="cofactor">
    <cofactor evidence="12">
        <name>Fe(2+)</name>
        <dbReference type="ChEBI" id="CHEBI:29033"/>
    </cofactor>
</comment>
<dbReference type="InterPro" id="IPR015876">
    <property type="entry name" value="Acyl-CoA_DS"/>
</dbReference>
<evidence type="ECO:0000256" key="9">
    <source>
        <dbReference type="ARBA" id="ARBA00023098"/>
    </source>
</evidence>
<keyword evidence="3 12" id="KW-0444">Lipid biosynthesis</keyword>
<proteinExistence type="inferred from homology"/>
<keyword evidence="6 13" id="KW-1133">Transmembrane helix</keyword>
<evidence type="ECO:0000256" key="12">
    <source>
        <dbReference type="RuleBase" id="RU000581"/>
    </source>
</evidence>
<keyword evidence="8" id="KW-0408">Iron</keyword>
<sequence>MTVIFYMVFYLFNGLSITCGLHRLFAHKSYKAKTPLRIFLVLIFTTVGQNSVYQWVRDHRLHHKHSDTEADPHNARRGLFFSHIGWLLLVKNDEVNKEGKKIDMSDLEQDKFIMFFHRHAAVLTVLFSFVLPPMVGIILWEENWKCAVAWLVFMRCLFVLHGSLTVNSIAHAYGYTPYNKNILPKQNKLIAAITNGEGWHNYHHTFPFDYKAAEFCDYLNISAAVIRLWARMGWAYDLKEATPEMVKAVCHRLGEGVQRTGN</sequence>
<protein>
    <recommendedName>
        <fullName evidence="14">Fatty acid desaturase domain-containing protein</fullName>
    </recommendedName>
</protein>
<evidence type="ECO:0000256" key="6">
    <source>
        <dbReference type="ARBA" id="ARBA00022989"/>
    </source>
</evidence>
<dbReference type="Pfam" id="PF00487">
    <property type="entry name" value="FA_desaturase"/>
    <property type="match status" value="1"/>
</dbReference>
<evidence type="ECO:0000256" key="10">
    <source>
        <dbReference type="ARBA" id="ARBA00023136"/>
    </source>
</evidence>
<dbReference type="GO" id="GO:0006636">
    <property type="term" value="P:unsaturated fatty acid biosynthetic process"/>
    <property type="evidence" value="ECO:0007669"/>
    <property type="project" value="TreeGrafter"/>
</dbReference>
<dbReference type="PANTHER" id="PTHR11351:SF31">
    <property type="entry name" value="DESATURASE 1, ISOFORM A-RELATED"/>
    <property type="match status" value="1"/>
</dbReference>
<keyword evidence="10 13" id="KW-0472">Membrane</keyword>
<dbReference type="AlphaFoldDB" id="A0A8S0ZLT1"/>
<dbReference type="InterPro" id="IPR005804">
    <property type="entry name" value="FA_desaturase_dom"/>
</dbReference>
<keyword evidence="16" id="KW-1185">Reference proteome</keyword>